<dbReference type="InterPro" id="IPR013057">
    <property type="entry name" value="AA_transpt_TM"/>
</dbReference>
<keyword evidence="9 13" id="KW-1133">Transmembrane helix</keyword>
<keyword evidence="7" id="KW-0769">Symport</keyword>
<sequence length="191" mass="21422">MAKVAENGILKRSLTGISTDTIPHAQKIWKRLQALGAIAFAYSFSITLIEIQDTIKSPAEHNTMKRATVVSIVSVTAFYLLCGSIGYATFGDYAPQNLLIGFGSYYYNHLYWLVDIANLAVVVHLIGAYQVFSQPLLAFVENWAAHRWSRSEVFTEYGLPVFRPLWRTSYVVFTTCLAMAFPSFTYIIGTL</sequence>
<keyword evidence="5" id="KW-1003">Cell membrane</keyword>
<dbReference type="GO" id="GO:0012505">
    <property type="term" value="C:endomembrane system"/>
    <property type="evidence" value="ECO:0007669"/>
    <property type="project" value="UniProtKB-SubCell"/>
</dbReference>
<dbReference type="PANTHER" id="PTHR48017">
    <property type="entry name" value="OS05G0424000 PROTEIN-RELATED"/>
    <property type="match status" value="1"/>
</dbReference>
<organism evidence="15 16">
    <name type="scientific">Trifolium medium</name>
    <dbReference type="NCBI Taxonomy" id="97028"/>
    <lineage>
        <taxon>Eukaryota</taxon>
        <taxon>Viridiplantae</taxon>
        <taxon>Streptophyta</taxon>
        <taxon>Embryophyta</taxon>
        <taxon>Tracheophyta</taxon>
        <taxon>Spermatophyta</taxon>
        <taxon>Magnoliopsida</taxon>
        <taxon>eudicotyledons</taxon>
        <taxon>Gunneridae</taxon>
        <taxon>Pentapetalae</taxon>
        <taxon>rosids</taxon>
        <taxon>fabids</taxon>
        <taxon>Fabales</taxon>
        <taxon>Fabaceae</taxon>
        <taxon>Papilionoideae</taxon>
        <taxon>50 kb inversion clade</taxon>
        <taxon>NPAAA clade</taxon>
        <taxon>Hologalegina</taxon>
        <taxon>IRL clade</taxon>
        <taxon>Trifolieae</taxon>
        <taxon>Trifolium</taxon>
    </lineage>
</organism>
<dbReference type="GO" id="GO:0005886">
    <property type="term" value="C:plasma membrane"/>
    <property type="evidence" value="ECO:0007669"/>
    <property type="project" value="UniProtKB-SubCell"/>
</dbReference>
<keyword evidence="4" id="KW-0813">Transport</keyword>
<evidence type="ECO:0000256" key="12">
    <source>
        <dbReference type="ARBA" id="ARBA00045588"/>
    </source>
</evidence>
<keyword evidence="11" id="KW-0927">Auxin signaling pathway</keyword>
<feature type="transmembrane region" description="Helical" evidence="13">
    <location>
        <begin position="110"/>
        <end position="132"/>
    </location>
</feature>
<feature type="transmembrane region" description="Helical" evidence="13">
    <location>
        <begin position="69"/>
        <end position="90"/>
    </location>
</feature>
<evidence type="ECO:0000256" key="2">
    <source>
        <dbReference type="ARBA" id="ARBA00004236"/>
    </source>
</evidence>
<evidence type="ECO:0000256" key="9">
    <source>
        <dbReference type="ARBA" id="ARBA00022989"/>
    </source>
</evidence>
<keyword evidence="10 13" id="KW-0472">Membrane</keyword>
<evidence type="ECO:0000256" key="4">
    <source>
        <dbReference type="ARBA" id="ARBA00022448"/>
    </source>
</evidence>
<comment type="subcellular location">
    <subcellularLocation>
        <location evidence="2">Cell membrane</location>
    </subcellularLocation>
    <subcellularLocation>
        <location evidence="1">Endomembrane system</location>
        <topology evidence="1">Multi-pass membrane protein</topology>
    </subcellularLocation>
</comment>
<dbReference type="Pfam" id="PF01490">
    <property type="entry name" value="Aa_trans"/>
    <property type="match status" value="1"/>
</dbReference>
<evidence type="ECO:0000256" key="8">
    <source>
        <dbReference type="ARBA" id="ARBA00022970"/>
    </source>
</evidence>
<evidence type="ECO:0000256" key="3">
    <source>
        <dbReference type="ARBA" id="ARBA00005590"/>
    </source>
</evidence>
<dbReference type="GO" id="GO:0015293">
    <property type="term" value="F:symporter activity"/>
    <property type="evidence" value="ECO:0007669"/>
    <property type="project" value="UniProtKB-KW"/>
</dbReference>
<proteinExistence type="inferred from homology"/>
<keyword evidence="8" id="KW-0029">Amino-acid transport</keyword>
<protein>
    <submittedName>
        <fullName evidence="15">Amino acid permease 3</fullName>
    </submittedName>
</protein>
<dbReference type="AlphaFoldDB" id="A0A392NWV1"/>
<name>A0A392NWV1_9FABA</name>
<comment type="caution">
    <text evidence="15">The sequence shown here is derived from an EMBL/GenBank/DDBJ whole genome shotgun (WGS) entry which is preliminary data.</text>
</comment>
<dbReference type="GO" id="GO:0006865">
    <property type="term" value="P:amino acid transport"/>
    <property type="evidence" value="ECO:0007669"/>
    <property type="project" value="UniProtKB-KW"/>
</dbReference>
<evidence type="ECO:0000256" key="11">
    <source>
        <dbReference type="ARBA" id="ARBA00023294"/>
    </source>
</evidence>
<comment type="similarity">
    <text evidence="3">Belongs to the amino acid/polyamine transporter 2 family. Amino acid/auxin permease (AAAP) (TC 2.A.18.1) subfamily.</text>
</comment>
<keyword evidence="16" id="KW-1185">Reference proteome</keyword>
<comment type="function">
    <text evidence="12">Carrier protein involved in proton-driven auxin influx. Mediates the formation of auxin gradient from developing leaves (site of auxin biosynthesis) to tips by contributing to the loading of auxin in vascular tissues and facilitating acropetal (base to tip) auxin transport within inner tissues of the root apex, and basipetal (tip to base) auxin transport within outer tissues of the root apex. May be involved in lateral roots and nodules formation.</text>
</comment>
<evidence type="ECO:0000256" key="7">
    <source>
        <dbReference type="ARBA" id="ARBA00022847"/>
    </source>
</evidence>
<evidence type="ECO:0000256" key="10">
    <source>
        <dbReference type="ARBA" id="ARBA00023136"/>
    </source>
</evidence>
<dbReference type="GO" id="GO:0009734">
    <property type="term" value="P:auxin-activated signaling pathway"/>
    <property type="evidence" value="ECO:0007669"/>
    <property type="project" value="UniProtKB-KW"/>
</dbReference>
<evidence type="ECO:0000256" key="5">
    <source>
        <dbReference type="ARBA" id="ARBA00022475"/>
    </source>
</evidence>
<feature type="domain" description="Amino acid transporter transmembrane" evidence="14">
    <location>
        <begin position="11"/>
        <end position="189"/>
    </location>
</feature>
<evidence type="ECO:0000313" key="16">
    <source>
        <dbReference type="Proteomes" id="UP000265520"/>
    </source>
</evidence>
<feature type="transmembrane region" description="Helical" evidence="13">
    <location>
        <begin position="170"/>
        <end position="189"/>
    </location>
</feature>
<evidence type="ECO:0000256" key="13">
    <source>
        <dbReference type="SAM" id="Phobius"/>
    </source>
</evidence>
<dbReference type="Proteomes" id="UP000265520">
    <property type="component" value="Unassembled WGS sequence"/>
</dbReference>
<accession>A0A392NWV1</accession>
<evidence type="ECO:0000256" key="6">
    <source>
        <dbReference type="ARBA" id="ARBA00022692"/>
    </source>
</evidence>
<evidence type="ECO:0000256" key="1">
    <source>
        <dbReference type="ARBA" id="ARBA00004127"/>
    </source>
</evidence>
<dbReference type="EMBL" id="LXQA010050738">
    <property type="protein sequence ID" value="MCI02955.1"/>
    <property type="molecule type" value="Genomic_DNA"/>
</dbReference>
<evidence type="ECO:0000313" key="15">
    <source>
        <dbReference type="EMBL" id="MCI02955.1"/>
    </source>
</evidence>
<keyword evidence="6 13" id="KW-0812">Transmembrane</keyword>
<reference evidence="15 16" key="1">
    <citation type="journal article" date="2018" name="Front. Plant Sci.">
        <title>Red Clover (Trifolium pratense) and Zigzag Clover (T. medium) - A Picture of Genomic Similarities and Differences.</title>
        <authorList>
            <person name="Dluhosova J."/>
            <person name="Istvanek J."/>
            <person name="Nedelnik J."/>
            <person name="Repkova J."/>
        </authorList>
    </citation>
    <scope>NUCLEOTIDE SEQUENCE [LARGE SCALE GENOMIC DNA]</scope>
    <source>
        <strain evidence="16">cv. 10/8</strain>
        <tissue evidence="15">Leaf</tissue>
    </source>
</reference>
<evidence type="ECO:0000259" key="14">
    <source>
        <dbReference type="Pfam" id="PF01490"/>
    </source>
</evidence>